<dbReference type="EMBL" id="CAJPDS010000048">
    <property type="protein sequence ID" value="CAF9928466.1"/>
    <property type="molecule type" value="Genomic_DNA"/>
</dbReference>
<reference evidence="2" key="1">
    <citation type="submission" date="2021-03" db="EMBL/GenBank/DDBJ databases">
        <authorList>
            <person name="Tagirdzhanova G."/>
        </authorList>
    </citation>
    <scope>NUCLEOTIDE SEQUENCE</scope>
</reference>
<organism evidence="2 3">
    <name type="scientific">Heterodermia speciosa</name>
    <dbReference type="NCBI Taxonomy" id="116794"/>
    <lineage>
        <taxon>Eukaryota</taxon>
        <taxon>Fungi</taxon>
        <taxon>Dikarya</taxon>
        <taxon>Ascomycota</taxon>
        <taxon>Pezizomycotina</taxon>
        <taxon>Lecanoromycetes</taxon>
        <taxon>OSLEUM clade</taxon>
        <taxon>Lecanoromycetidae</taxon>
        <taxon>Caliciales</taxon>
        <taxon>Physciaceae</taxon>
        <taxon>Heterodermia</taxon>
    </lineage>
</organism>
<protein>
    <submittedName>
        <fullName evidence="2">Uncharacterized protein</fullName>
    </submittedName>
</protein>
<sequence length="172" mass="19488">MKQAVSGHAFSFPETSKISVTWNDALDEFENQNDIRGVIELFARAKGLGQGRLRVFMTSRQKNPIRLGFVKIPEDYHCDFVLHNVSPSLVNQDVSTFHRHKLKNLDFSESWPSESDMTNILLQSVSDEYDEEERELLFGMFRDIVGSIVILAVLLSTAVLAKLTGTPQEEVD</sequence>
<evidence type="ECO:0000313" key="2">
    <source>
        <dbReference type="EMBL" id="CAF9928466.1"/>
    </source>
</evidence>
<feature type="transmembrane region" description="Helical" evidence="1">
    <location>
        <begin position="144"/>
        <end position="163"/>
    </location>
</feature>
<name>A0A8H3FM16_9LECA</name>
<keyword evidence="1" id="KW-1133">Transmembrane helix</keyword>
<evidence type="ECO:0000256" key="1">
    <source>
        <dbReference type="SAM" id="Phobius"/>
    </source>
</evidence>
<comment type="caution">
    <text evidence="2">The sequence shown here is derived from an EMBL/GenBank/DDBJ whole genome shotgun (WGS) entry which is preliminary data.</text>
</comment>
<dbReference type="OrthoDB" id="674604at2759"/>
<dbReference type="AlphaFoldDB" id="A0A8H3FM16"/>
<keyword evidence="3" id="KW-1185">Reference proteome</keyword>
<dbReference type="Proteomes" id="UP000664521">
    <property type="component" value="Unassembled WGS sequence"/>
</dbReference>
<keyword evidence="1" id="KW-0812">Transmembrane</keyword>
<keyword evidence="1" id="KW-0472">Membrane</keyword>
<gene>
    <name evidence="2" type="ORF">HETSPECPRED_006848</name>
</gene>
<accession>A0A8H3FM16</accession>
<proteinExistence type="predicted"/>
<evidence type="ECO:0000313" key="3">
    <source>
        <dbReference type="Proteomes" id="UP000664521"/>
    </source>
</evidence>